<evidence type="ECO:0000256" key="1">
    <source>
        <dbReference type="ARBA" id="ARBA00022741"/>
    </source>
</evidence>
<keyword evidence="1" id="KW-0547">Nucleotide-binding</keyword>
<dbReference type="OrthoDB" id="94855at2"/>
<keyword evidence="6" id="KW-1185">Reference proteome</keyword>
<evidence type="ECO:0000256" key="3">
    <source>
        <dbReference type="SAM" id="MobiDB-lite"/>
    </source>
</evidence>
<feature type="region of interest" description="Disordered" evidence="3">
    <location>
        <begin position="655"/>
        <end position="679"/>
    </location>
</feature>
<name>A0A1E5L556_9FIRM</name>
<dbReference type="GO" id="GO:0051607">
    <property type="term" value="P:defense response to virus"/>
    <property type="evidence" value="ECO:0007669"/>
    <property type="project" value="UniProtKB-KW"/>
</dbReference>
<dbReference type="EMBL" id="MJAT01000033">
    <property type="protein sequence ID" value="OEH85143.1"/>
    <property type="molecule type" value="Genomic_DNA"/>
</dbReference>
<dbReference type="Gene3D" id="3.30.70.270">
    <property type="match status" value="1"/>
</dbReference>
<dbReference type="GO" id="GO:0000166">
    <property type="term" value="F:nucleotide binding"/>
    <property type="evidence" value="ECO:0007669"/>
    <property type="project" value="UniProtKB-KW"/>
</dbReference>
<evidence type="ECO:0000259" key="4">
    <source>
        <dbReference type="Pfam" id="PF22335"/>
    </source>
</evidence>
<dbReference type="Proteomes" id="UP000095255">
    <property type="component" value="Unassembled WGS sequence"/>
</dbReference>
<protein>
    <recommendedName>
        <fullName evidence="4">Cas10/Cmr2 second palm domain-containing protein</fullName>
    </recommendedName>
</protein>
<dbReference type="Pfam" id="PF22335">
    <property type="entry name" value="Cas10-Cmr2_palm2"/>
    <property type="match status" value="1"/>
</dbReference>
<dbReference type="InterPro" id="IPR043128">
    <property type="entry name" value="Rev_trsase/Diguanyl_cyclase"/>
</dbReference>
<comment type="caution">
    <text evidence="5">The sequence shown here is derived from an EMBL/GenBank/DDBJ whole genome shotgun (WGS) entry which is preliminary data.</text>
</comment>
<feature type="domain" description="Cas10/Cmr2 second palm" evidence="4">
    <location>
        <begin position="208"/>
        <end position="342"/>
    </location>
</feature>
<evidence type="ECO:0000256" key="2">
    <source>
        <dbReference type="ARBA" id="ARBA00023118"/>
    </source>
</evidence>
<accession>A0A1E5L556</accession>
<gene>
    <name evidence="5" type="ORF">BHU72_05900</name>
</gene>
<evidence type="ECO:0000313" key="5">
    <source>
        <dbReference type="EMBL" id="OEH85143.1"/>
    </source>
</evidence>
<dbReference type="RefSeq" id="WP_069702470.1">
    <property type="nucleotide sequence ID" value="NZ_MJAT01000033.1"/>
</dbReference>
<organism evidence="5 6">
    <name type="scientific">Desulfuribacillus stibiiarsenatis</name>
    <dbReference type="NCBI Taxonomy" id="1390249"/>
    <lineage>
        <taxon>Bacteria</taxon>
        <taxon>Bacillati</taxon>
        <taxon>Bacillota</taxon>
        <taxon>Desulfuribacillia</taxon>
        <taxon>Desulfuribacillales</taxon>
        <taxon>Desulfuribacillaceae</taxon>
        <taxon>Desulfuribacillus</taxon>
    </lineage>
</organism>
<keyword evidence="2" id="KW-0051">Antiviral defense</keyword>
<proteinExistence type="predicted"/>
<reference evidence="5 6" key="1">
    <citation type="submission" date="2016-09" db="EMBL/GenBank/DDBJ databases">
        <title>Desulfuribacillus arsenicus sp. nov., an obligately anaerobic, dissimilatory arsenic- and antimonate-reducing bacterium isolated from anoxic sediments.</title>
        <authorList>
            <person name="Abin C.A."/>
            <person name="Hollibaugh J.T."/>
        </authorList>
    </citation>
    <scope>NUCLEOTIDE SEQUENCE [LARGE SCALE GENOMIC DNA]</scope>
    <source>
        <strain evidence="5 6">MLFW-2</strain>
    </source>
</reference>
<evidence type="ECO:0000313" key="6">
    <source>
        <dbReference type="Proteomes" id="UP000095255"/>
    </source>
</evidence>
<dbReference type="STRING" id="1390249.BHU72_05900"/>
<dbReference type="InterPro" id="IPR054767">
    <property type="entry name" value="Cas10-Cmr2_palm2"/>
</dbReference>
<sequence>MRSLIVAITIDKIQNFLYHAIRAHEQEKQKEEDTLKTICNSSREISQLFMEAVQKKFYIEGKHENQSKILLSIPGKVIFKTVLLKEIVIQKLNELYRDYYHLFAGQVELKYVIIEDSFDKLANIRTCKQKLEDPKSRNSIIEANKEILFRFPEATYIPKSCIKIGFHKEEAKEASTVNEYIFAKNIDDLLPDVYQENQQDGRKNEQYRIAVIKADLDGVGDLFKRIDNASSYDKLSQILSDFISLDKLHHYYEKMKVKNFKMFPFYVAGDDIFFAVNVNHIFTAVNLLKTMLNEMNIKIEQEIDSDKKLSMSVGIDISYNKQPIRYYYERVENQLNIAKKNKEPGIIKVGICINNTFFASYEEFKGKGSKIGWSKLYNEVKLLNYIRLKGCDSLGTPSYFHKLLDRITDTTIKGNNIAYINSVLYHLTPEYIGDRQKSKPELVLKKLLIDFLLTNVSSNSRPSLEITLNENTKYWFEKKLRLLMFFSDERFKATFNEELTEIEFNNDYWKLLKIKSLVYTKPLRYLYDHIINRNPYGKLFIERKKHSGRIEIYCKVKLTSSMLFKLKKYKNLQSIERTVAILKHTKLREDQKTDSKEKPVYYKDFNSTVFEKKASDNSEQKYWDEDFIDSLINFYNYDNALIAFKNIYKDAFEKEKDKDNKRTGNKNHQQKNKKGGVIK</sequence>
<feature type="compositionally biased region" description="Basic residues" evidence="3">
    <location>
        <begin position="663"/>
        <end position="679"/>
    </location>
</feature>
<dbReference type="AlphaFoldDB" id="A0A1E5L556"/>